<name>H0E917_9ACTN</name>
<dbReference type="PRINTS" id="PR00038">
    <property type="entry name" value="HTHLUXR"/>
</dbReference>
<dbReference type="InterPro" id="IPR036388">
    <property type="entry name" value="WH-like_DNA-bd_sf"/>
</dbReference>
<keyword evidence="1" id="KW-0805">Transcription regulation</keyword>
<dbReference type="PROSITE" id="PS50043">
    <property type="entry name" value="HTH_LUXR_2"/>
    <property type="match status" value="1"/>
</dbReference>
<dbReference type="AlphaFoldDB" id="H0E917"/>
<organism evidence="5 6">
    <name type="scientific">Patulibacter medicamentivorans</name>
    <dbReference type="NCBI Taxonomy" id="1097667"/>
    <lineage>
        <taxon>Bacteria</taxon>
        <taxon>Bacillati</taxon>
        <taxon>Actinomycetota</taxon>
        <taxon>Thermoleophilia</taxon>
        <taxon>Solirubrobacterales</taxon>
        <taxon>Patulibacteraceae</taxon>
        <taxon>Patulibacter</taxon>
    </lineage>
</organism>
<gene>
    <name evidence="5" type="ORF">PAI11_33320</name>
</gene>
<accession>H0E917</accession>
<protein>
    <recommendedName>
        <fullName evidence="4">HTH luxR-type domain-containing protein</fullName>
    </recommendedName>
</protein>
<evidence type="ECO:0000256" key="3">
    <source>
        <dbReference type="ARBA" id="ARBA00023163"/>
    </source>
</evidence>
<dbReference type="Proteomes" id="UP000005143">
    <property type="component" value="Unassembled WGS sequence"/>
</dbReference>
<dbReference type="SUPFAM" id="SSF46894">
    <property type="entry name" value="C-terminal effector domain of the bipartite response regulators"/>
    <property type="match status" value="1"/>
</dbReference>
<reference evidence="5 6" key="1">
    <citation type="journal article" date="2013" name="Biodegradation">
        <title>Quantitative proteomic analysis of ibuprofen-degrading Patulibacter sp. strain I11.</title>
        <authorList>
            <person name="Almeida B."/>
            <person name="Kjeldal H."/>
            <person name="Lolas I."/>
            <person name="Knudsen A.D."/>
            <person name="Carvalho G."/>
            <person name="Nielsen K.L."/>
            <person name="Barreto Crespo M.T."/>
            <person name="Stensballe A."/>
            <person name="Nielsen J.L."/>
        </authorList>
    </citation>
    <scope>NUCLEOTIDE SEQUENCE [LARGE SCALE GENOMIC DNA]</scope>
    <source>
        <strain evidence="5 6">I11</strain>
    </source>
</reference>
<keyword evidence="2" id="KW-0238">DNA-binding</keyword>
<dbReference type="GO" id="GO:0006355">
    <property type="term" value="P:regulation of DNA-templated transcription"/>
    <property type="evidence" value="ECO:0007669"/>
    <property type="project" value="InterPro"/>
</dbReference>
<evidence type="ECO:0000313" key="6">
    <source>
        <dbReference type="Proteomes" id="UP000005143"/>
    </source>
</evidence>
<dbReference type="PANTHER" id="PTHR44688">
    <property type="entry name" value="DNA-BINDING TRANSCRIPTIONAL ACTIVATOR DEVR_DOSR"/>
    <property type="match status" value="1"/>
</dbReference>
<feature type="domain" description="HTH luxR-type" evidence="4">
    <location>
        <begin position="12"/>
        <end position="83"/>
    </location>
</feature>
<keyword evidence="3" id="KW-0804">Transcription</keyword>
<dbReference type="GO" id="GO:0003677">
    <property type="term" value="F:DNA binding"/>
    <property type="evidence" value="ECO:0007669"/>
    <property type="project" value="UniProtKB-KW"/>
</dbReference>
<dbReference type="SMART" id="SM00421">
    <property type="entry name" value="HTH_LUXR"/>
    <property type="match status" value="1"/>
</dbReference>
<dbReference type="CDD" id="cd06170">
    <property type="entry name" value="LuxR_C_like"/>
    <property type="match status" value="1"/>
</dbReference>
<evidence type="ECO:0000256" key="1">
    <source>
        <dbReference type="ARBA" id="ARBA00023015"/>
    </source>
</evidence>
<evidence type="ECO:0000256" key="2">
    <source>
        <dbReference type="ARBA" id="ARBA00023125"/>
    </source>
</evidence>
<dbReference type="Gene3D" id="1.10.10.10">
    <property type="entry name" value="Winged helix-like DNA-binding domain superfamily/Winged helix DNA-binding domain"/>
    <property type="match status" value="1"/>
</dbReference>
<dbReference type="Pfam" id="PF00196">
    <property type="entry name" value="GerE"/>
    <property type="match status" value="1"/>
</dbReference>
<evidence type="ECO:0000313" key="5">
    <source>
        <dbReference type="EMBL" id="EHN09830.1"/>
    </source>
</evidence>
<evidence type="ECO:0000259" key="4">
    <source>
        <dbReference type="PROSITE" id="PS50043"/>
    </source>
</evidence>
<sequence>MEHLAFERATVSPDGIAELTRREREVLGLVATGCSNDEICQRLWISAKTLEHHMHRIYLKLGLAPSRSVHRRVVAARRWAAHEAIA</sequence>
<dbReference type="EMBL" id="AGUD01000250">
    <property type="protein sequence ID" value="EHN09830.1"/>
    <property type="molecule type" value="Genomic_DNA"/>
</dbReference>
<dbReference type="PANTHER" id="PTHR44688:SF16">
    <property type="entry name" value="DNA-BINDING TRANSCRIPTIONAL ACTIVATOR DEVR_DOSR"/>
    <property type="match status" value="1"/>
</dbReference>
<dbReference type="InterPro" id="IPR016032">
    <property type="entry name" value="Sig_transdc_resp-reg_C-effctor"/>
</dbReference>
<comment type="caution">
    <text evidence="5">The sequence shown here is derived from an EMBL/GenBank/DDBJ whole genome shotgun (WGS) entry which is preliminary data.</text>
</comment>
<keyword evidence="6" id="KW-1185">Reference proteome</keyword>
<dbReference type="InterPro" id="IPR000792">
    <property type="entry name" value="Tscrpt_reg_LuxR_C"/>
</dbReference>
<proteinExistence type="predicted"/>